<dbReference type="VEuPathDB" id="TriTrypDB:TcBrA4_0103200"/>
<dbReference type="VEuPathDB" id="TriTrypDB:TCSYLVIO_004106"/>
<dbReference type="VEuPathDB" id="TriTrypDB:BCY84_18291"/>
<protein>
    <submittedName>
        <fullName evidence="2">Uncharacterized protein</fullName>
    </submittedName>
</protein>
<dbReference type="VEuPathDB" id="TriTrypDB:ECC02_007079"/>
<sequence>MDCEEELDSERVGRRYAGDLTPVGSSVDSERHTMQEIACGSFPCASVGEVNNGGFVENPPEEADDVAEGGSSFLKAHRLMTLESEAREKGNAENAERVQGRTLLAEETHSPPLTTLFGLSGTPKVSSRDSSMRRKRRGSVQFINFSSTASDNTMVDHGASMDHVIVRTPVQNPNTCKGFLQAYFSQSAKGCYLRASWRDARVRKPCLNGTHKRHSSYNIYNCVAGDALKISVGGGRSTSCPVRFPRAETSGTSCAGLEQSPFQLPLEHQNFSAPSTGCSTKCSMNALRRQVPDELLQYRLAVQNAKNGRYGLSIRELLANPDFVEDDEEEQGEDSVAICENY</sequence>
<proteinExistence type="predicted"/>
<dbReference type="EMBL" id="PRFA01000017">
    <property type="protein sequence ID" value="PWU97074.1"/>
    <property type="molecule type" value="Genomic_DNA"/>
</dbReference>
<dbReference type="VEuPathDB" id="TriTrypDB:TcG_09006"/>
<dbReference type="VEuPathDB" id="TriTrypDB:TcCLB.509157.40"/>
<dbReference type="Proteomes" id="UP000246121">
    <property type="component" value="Unassembled WGS sequence"/>
</dbReference>
<reference evidence="2 3" key="1">
    <citation type="journal article" date="2018" name="Microb. Genom.">
        <title>Expanding an expanded genome: long-read sequencing of Trypanosoma cruzi.</title>
        <authorList>
            <person name="Berna L."/>
            <person name="Rodriguez M."/>
            <person name="Chiribao M.L."/>
            <person name="Parodi-Talice A."/>
            <person name="Pita S."/>
            <person name="Rijo G."/>
            <person name="Alvarez-Valin F."/>
            <person name="Robello C."/>
        </authorList>
    </citation>
    <scope>NUCLEOTIDE SEQUENCE [LARGE SCALE GENOMIC DNA]</scope>
    <source>
        <strain evidence="2 3">Dm28c</strain>
    </source>
</reference>
<organism evidence="2 3">
    <name type="scientific">Trypanosoma cruzi</name>
    <dbReference type="NCBI Taxonomy" id="5693"/>
    <lineage>
        <taxon>Eukaryota</taxon>
        <taxon>Discoba</taxon>
        <taxon>Euglenozoa</taxon>
        <taxon>Kinetoplastea</taxon>
        <taxon>Metakinetoplastina</taxon>
        <taxon>Trypanosomatida</taxon>
        <taxon>Trypanosomatidae</taxon>
        <taxon>Trypanosoma</taxon>
        <taxon>Schizotrypanum</taxon>
    </lineage>
</organism>
<evidence type="ECO:0000256" key="1">
    <source>
        <dbReference type="SAM" id="MobiDB-lite"/>
    </source>
</evidence>
<feature type="region of interest" description="Disordered" evidence="1">
    <location>
        <begin position="112"/>
        <end position="137"/>
    </location>
</feature>
<evidence type="ECO:0000313" key="3">
    <source>
        <dbReference type="Proteomes" id="UP000246121"/>
    </source>
</evidence>
<comment type="caution">
    <text evidence="2">The sequence shown here is derived from an EMBL/GenBank/DDBJ whole genome shotgun (WGS) entry which is preliminary data.</text>
</comment>
<dbReference type="VEuPathDB" id="TriTrypDB:TCDM_10918"/>
<dbReference type="VEuPathDB" id="TriTrypDB:C4B63_17g211"/>
<dbReference type="VEuPathDB" id="TriTrypDB:Tc_MARK_2847"/>
<dbReference type="VEuPathDB" id="TriTrypDB:TcCL_ESM12820"/>
<dbReference type="VEuPathDB" id="TriTrypDB:C3747_121g78"/>
<dbReference type="VEuPathDB" id="TriTrypDB:TcCL_NonESM09760"/>
<evidence type="ECO:0000313" key="2">
    <source>
        <dbReference type="EMBL" id="PWU97074.1"/>
    </source>
</evidence>
<name>A0A2V2VLP2_TRYCR</name>
<dbReference type="VEuPathDB" id="TriTrypDB:TcYC6_0052130"/>
<gene>
    <name evidence="2" type="ORF">C4B63_17g211</name>
</gene>
<dbReference type="VEuPathDB" id="TriTrypDB:TcCLB.510723.10"/>
<dbReference type="AlphaFoldDB" id="A0A2V2VLP2"/>
<accession>A0A2V2VLP2</accession>
<feature type="region of interest" description="Disordered" evidence="1">
    <location>
        <begin position="1"/>
        <end position="27"/>
    </location>
</feature>